<reference evidence="2 3" key="1">
    <citation type="submission" date="2019-04" db="EMBL/GenBank/DDBJ databases">
        <title>Cohnella sp. nov., isolated from soil.</title>
        <authorList>
            <person name="Kim W."/>
        </authorList>
    </citation>
    <scope>NUCLEOTIDE SEQUENCE [LARGE SCALE GENOMIC DNA]</scope>
    <source>
        <strain evidence="2 3">CAU 1483</strain>
    </source>
</reference>
<dbReference type="EMBL" id="SUPK01000002">
    <property type="protein sequence ID" value="TJY43456.1"/>
    <property type="molecule type" value="Genomic_DNA"/>
</dbReference>
<dbReference type="OrthoDB" id="525353at2"/>
<dbReference type="PANTHER" id="PTHR46401:SF2">
    <property type="entry name" value="GLYCOSYLTRANSFERASE WBBK-RELATED"/>
    <property type="match status" value="1"/>
</dbReference>
<organism evidence="2 3">
    <name type="scientific">Cohnella pontilimi</name>
    <dbReference type="NCBI Taxonomy" id="2564100"/>
    <lineage>
        <taxon>Bacteria</taxon>
        <taxon>Bacillati</taxon>
        <taxon>Bacillota</taxon>
        <taxon>Bacilli</taxon>
        <taxon>Bacillales</taxon>
        <taxon>Paenibacillaceae</taxon>
        <taxon>Cohnella</taxon>
    </lineage>
</organism>
<dbReference type="AlphaFoldDB" id="A0A4U0FET0"/>
<dbReference type="Gene3D" id="3.40.50.2000">
    <property type="entry name" value="Glycogen Phosphorylase B"/>
    <property type="match status" value="1"/>
</dbReference>
<dbReference type="PANTHER" id="PTHR46401">
    <property type="entry name" value="GLYCOSYLTRANSFERASE WBBK-RELATED"/>
    <property type="match status" value="1"/>
</dbReference>
<gene>
    <name evidence="2" type="ORF">E5161_06120</name>
</gene>
<dbReference type="GO" id="GO:0009103">
    <property type="term" value="P:lipopolysaccharide biosynthetic process"/>
    <property type="evidence" value="ECO:0007669"/>
    <property type="project" value="TreeGrafter"/>
</dbReference>
<protein>
    <submittedName>
        <fullName evidence="2">Glycosyltransferase family 4 protein</fullName>
    </submittedName>
</protein>
<dbReference type="CDD" id="cd03801">
    <property type="entry name" value="GT4_PimA-like"/>
    <property type="match status" value="1"/>
</dbReference>
<accession>A0A4U0FET0</accession>
<keyword evidence="3" id="KW-1185">Reference proteome</keyword>
<sequence length="467" mass="53534">MGDVRRDCLDRVLLPAGQKSDRESEIHIQLVSGPCVYIVFSDLRCAGNQIRGLAAVCLYQLFYGPERDEPYQHAEGIEMKILVVCSDFPFPADHGGRVDTWGRIKVLSELGWKIHLVVCGKQLPSETDLAVVKTYVEEIKICSRRSKLADLLHAIPMQARSRNELRYVNFDADYDYVLLEGDYVYPILNNPNIRKDNVILRVHNDEAVYFKALARSAKNPIHKMYYYMESGKFGLLQKKILEKVNNYLFISSKEFESFQRRHPSANSLFLPPPVDNAAFRSNTFQTKHVVFIGSLFMPNNREAIQWYLEYVHPLMLKEPGYKFIVAGNSRKQSLSWLESFDLTHVMIHDSPKSLDDIYKSGYLFVNPMRNGAGVKLKTIEAIRNGLPVVSTTIGNEGTGLADGEHIMIADKPDDFYRKIKRLFEHPREAKALLESSQNFLRKHYNHKEVLKGFIESLNPGYPVKQVL</sequence>
<dbReference type="GO" id="GO:0016757">
    <property type="term" value="F:glycosyltransferase activity"/>
    <property type="evidence" value="ECO:0007669"/>
    <property type="project" value="TreeGrafter"/>
</dbReference>
<evidence type="ECO:0000256" key="1">
    <source>
        <dbReference type="ARBA" id="ARBA00022679"/>
    </source>
</evidence>
<name>A0A4U0FET0_9BACL</name>
<proteinExistence type="predicted"/>
<evidence type="ECO:0000313" key="2">
    <source>
        <dbReference type="EMBL" id="TJY43456.1"/>
    </source>
</evidence>
<keyword evidence="1 2" id="KW-0808">Transferase</keyword>
<dbReference type="Proteomes" id="UP000309673">
    <property type="component" value="Unassembled WGS sequence"/>
</dbReference>
<dbReference type="SUPFAM" id="SSF53756">
    <property type="entry name" value="UDP-Glycosyltransferase/glycogen phosphorylase"/>
    <property type="match status" value="1"/>
</dbReference>
<evidence type="ECO:0000313" key="3">
    <source>
        <dbReference type="Proteomes" id="UP000309673"/>
    </source>
</evidence>
<comment type="caution">
    <text evidence="2">The sequence shown here is derived from an EMBL/GenBank/DDBJ whole genome shotgun (WGS) entry which is preliminary data.</text>
</comment>
<dbReference type="Pfam" id="PF13692">
    <property type="entry name" value="Glyco_trans_1_4"/>
    <property type="match status" value="1"/>
</dbReference>